<dbReference type="HOGENOM" id="CLU_1042117_0_0_1"/>
<evidence type="ECO:0000313" key="3">
    <source>
        <dbReference type="Proteomes" id="UP000016924"/>
    </source>
</evidence>
<dbReference type="RefSeq" id="XP_007779210.1">
    <property type="nucleotide sequence ID" value="XM_007781020.1"/>
</dbReference>
<evidence type="ECO:0000313" key="2">
    <source>
        <dbReference type="EMBL" id="EON63893.1"/>
    </source>
</evidence>
<feature type="region of interest" description="Disordered" evidence="1">
    <location>
        <begin position="109"/>
        <end position="267"/>
    </location>
</feature>
<feature type="compositionally biased region" description="Acidic residues" evidence="1">
    <location>
        <begin position="180"/>
        <end position="192"/>
    </location>
</feature>
<dbReference type="GeneID" id="19900432"/>
<protein>
    <submittedName>
        <fullName evidence="2">Uncharacterized protein</fullName>
    </submittedName>
</protein>
<accession>R7YPW6</accession>
<feature type="compositionally biased region" description="Basic and acidic residues" evidence="1">
    <location>
        <begin position="225"/>
        <end position="255"/>
    </location>
</feature>
<feature type="region of interest" description="Disordered" evidence="1">
    <location>
        <begin position="1"/>
        <end position="96"/>
    </location>
</feature>
<sequence length="267" mass="29548">MTSPSPTEEEAHDDAEASKAQVRFDVKGKEPMRTSESTPGPSNWTSKESQGKSWSQTDKPHINSIGWGNEASEGYVETEPKESAQSLLDKQRQRFSSDDEALAYTLKESIRGLQGFSIGGDSPSEERPTKEVEHPSFQAWVEDDQRMFSGPSNAPSKESIQPTTSLEQRPETPIEAFDSSVEEEEEEEDVDGDDMKMASTEEGCPGSRAESYDEKQVQQAASEASQRESEKRNVRNGSEDAGRVDSVSMKEKATPPDDDPDELYCSH</sequence>
<evidence type="ECO:0000256" key="1">
    <source>
        <dbReference type="SAM" id="MobiDB-lite"/>
    </source>
</evidence>
<feature type="compositionally biased region" description="Polar residues" evidence="1">
    <location>
        <begin position="150"/>
        <end position="167"/>
    </location>
</feature>
<name>R7YPW6_CONA1</name>
<organism evidence="2 3">
    <name type="scientific">Coniosporium apollinis (strain CBS 100218)</name>
    <name type="common">Rock-inhabiting black yeast</name>
    <dbReference type="NCBI Taxonomy" id="1168221"/>
    <lineage>
        <taxon>Eukaryota</taxon>
        <taxon>Fungi</taxon>
        <taxon>Dikarya</taxon>
        <taxon>Ascomycota</taxon>
        <taxon>Pezizomycotina</taxon>
        <taxon>Dothideomycetes</taxon>
        <taxon>Dothideomycetes incertae sedis</taxon>
        <taxon>Coniosporium</taxon>
    </lineage>
</organism>
<feature type="compositionally biased region" description="Basic and acidic residues" evidence="1">
    <location>
        <begin position="124"/>
        <end position="134"/>
    </location>
</feature>
<dbReference type="Proteomes" id="UP000016924">
    <property type="component" value="Unassembled WGS sequence"/>
</dbReference>
<gene>
    <name evidence="2" type="ORF">W97_03121</name>
</gene>
<feature type="compositionally biased region" description="Basic and acidic residues" evidence="1">
    <location>
        <begin position="14"/>
        <end position="33"/>
    </location>
</feature>
<keyword evidence="3" id="KW-1185">Reference proteome</keyword>
<reference evidence="3" key="1">
    <citation type="submission" date="2012-06" db="EMBL/GenBank/DDBJ databases">
        <title>The genome sequence of Coniosporium apollinis CBS 100218.</title>
        <authorList>
            <consortium name="The Broad Institute Genome Sequencing Platform"/>
            <person name="Cuomo C."/>
            <person name="Gorbushina A."/>
            <person name="Noack S."/>
            <person name="Walker B."/>
            <person name="Young S.K."/>
            <person name="Zeng Q."/>
            <person name="Gargeya S."/>
            <person name="Fitzgerald M."/>
            <person name="Haas B."/>
            <person name="Abouelleil A."/>
            <person name="Alvarado L."/>
            <person name="Arachchi H.M."/>
            <person name="Berlin A.M."/>
            <person name="Chapman S.B."/>
            <person name="Goldberg J."/>
            <person name="Griggs A."/>
            <person name="Gujja S."/>
            <person name="Hansen M."/>
            <person name="Howarth C."/>
            <person name="Imamovic A."/>
            <person name="Larimer J."/>
            <person name="McCowan C."/>
            <person name="Montmayeur A."/>
            <person name="Murphy C."/>
            <person name="Neiman D."/>
            <person name="Pearson M."/>
            <person name="Priest M."/>
            <person name="Roberts A."/>
            <person name="Saif S."/>
            <person name="Shea T."/>
            <person name="Sisk P."/>
            <person name="Sykes S."/>
            <person name="Wortman J."/>
            <person name="Nusbaum C."/>
            <person name="Birren B."/>
        </authorList>
    </citation>
    <scope>NUCLEOTIDE SEQUENCE [LARGE SCALE GENOMIC DNA]</scope>
    <source>
        <strain evidence="3">CBS 100218</strain>
    </source>
</reference>
<dbReference type="AlphaFoldDB" id="R7YPW6"/>
<proteinExistence type="predicted"/>
<dbReference type="OrthoDB" id="10506106at2759"/>
<feature type="compositionally biased region" description="Acidic residues" evidence="1">
    <location>
        <begin position="256"/>
        <end position="267"/>
    </location>
</feature>
<dbReference type="EMBL" id="JH767565">
    <property type="protein sequence ID" value="EON63893.1"/>
    <property type="molecule type" value="Genomic_DNA"/>
</dbReference>
<feature type="compositionally biased region" description="Polar residues" evidence="1">
    <location>
        <begin position="34"/>
        <end position="57"/>
    </location>
</feature>